<dbReference type="EMBL" id="JAJAGQ010000013">
    <property type="protein sequence ID" value="KAJ8545519.1"/>
    <property type="molecule type" value="Genomic_DNA"/>
</dbReference>
<reference evidence="2" key="1">
    <citation type="journal article" date="2023" name="Proc. Natl. Acad. Sci. U.S.A.">
        <title>Genomic and structural basis for evolution of tropane alkaloid biosynthesis.</title>
        <authorList>
            <person name="Wanga Y.-J."/>
            <person name="Taina T."/>
            <person name="Yua J.-Y."/>
            <person name="Lia J."/>
            <person name="Xua B."/>
            <person name="Chenc J."/>
            <person name="D'Auriad J.C."/>
            <person name="Huanga J.-P."/>
            <person name="Huanga S.-X."/>
        </authorList>
    </citation>
    <scope>NUCLEOTIDE SEQUENCE [LARGE SCALE GENOMIC DNA]</scope>
    <source>
        <strain evidence="2">cv. KIB-2019</strain>
    </source>
</reference>
<comment type="caution">
    <text evidence="1">The sequence shown here is derived from an EMBL/GenBank/DDBJ whole genome shotgun (WGS) entry which is preliminary data.</text>
</comment>
<gene>
    <name evidence="1" type="ORF">K7X08_018102</name>
</gene>
<proteinExistence type="predicted"/>
<dbReference type="GO" id="GO:0000981">
    <property type="term" value="F:DNA-binding transcription factor activity, RNA polymerase II-specific"/>
    <property type="evidence" value="ECO:0007669"/>
    <property type="project" value="TreeGrafter"/>
</dbReference>
<organism evidence="1 2">
    <name type="scientific">Anisodus acutangulus</name>
    <dbReference type="NCBI Taxonomy" id="402998"/>
    <lineage>
        <taxon>Eukaryota</taxon>
        <taxon>Viridiplantae</taxon>
        <taxon>Streptophyta</taxon>
        <taxon>Embryophyta</taxon>
        <taxon>Tracheophyta</taxon>
        <taxon>Spermatophyta</taxon>
        <taxon>Magnoliopsida</taxon>
        <taxon>eudicotyledons</taxon>
        <taxon>Gunneridae</taxon>
        <taxon>Pentapetalae</taxon>
        <taxon>asterids</taxon>
        <taxon>lamiids</taxon>
        <taxon>Solanales</taxon>
        <taxon>Solanaceae</taxon>
        <taxon>Solanoideae</taxon>
        <taxon>Hyoscyameae</taxon>
        <taxon>Anisodus</taxon>
    </lineage>
</organism>
<dbReference type="GO" id="GO:0090575">
    <property type="term" value="C:RNA polymerase II transcription regulator complex"/>
    <property type="evidence" value="ECO:0007669"/>
    <property type="project" value="TreeGrafter"/>
</dbReference>
<dbReference type="OrthoDB" id="752507at2759"/>
<dbReference type="GO" id="GO:0000977">
    <property type="term" value="F:RNA polymerase II transcription regulatory region sequence-specific DNA binding"/>
    <property type="evidence" value="ECO:0007669"/>
    <property type="project" value="TreeGrafter"/>
</dbReference>
<dbReference type="PANTHER" id="PTHR13935:SF90">
    <property type="entry name" value="TRANSCRIPTION FACTOR BHLH162"/>
    <property type="match status" value="1"/>
</dbReference>
<dbReference type="AlphaFoldDB" id="A0A9Q1R6Y3"/>
<evidence type="ECO:0000313" key="1">
    <source>
        <dbReference type="EMBL" id="KAJ8545519.1"/>
    </source>
</evidence>
<accession>A0A9Q1R6Y3</accession>
<name>A0A9Q1R6Y3_9SOLA</name>
<dbReference type="PANTHER" id="PTHR13935">
    <property type="entry name" value="ACHAETE-SCUTE TRANSCRIPTION FACTOR-RELATED"/>
    <property type="match status" value="1"/>
</dbReference>
<dbReference type="Proteomes" id="UP001152561">
    <property type="component" value="Unassembled WGS sequence"/>
</dbReference>
<protein>
    <submittedName>
        <fullName evidence="1">Uncharacterized protein</fullName>
    </submittedName>
</protein>
<dbReference type="InterPro" id="IPR015660">
    <property type="entry name" value="MASH1/Ascl1a-like"/>
</dbReference>
<keyword evidence="2" id="KW-1185">Reference proteome</keyword>
<sequence>MWALQEFLSLPDQLEEAANYIKKLQIDLERMGQRKESLTACVNSNSKSSSTGRKERLPLPHIEIHRFDSALEVVLITGLDYQFMFNNIIRILHEEGGTWEASAMSSGYGAAARISEKLKQFVGAAAS</sequence>
<evidence type="ECO:0000313" key="2">
    <source>
        <dbReference type="Proteomes" id="UP001152561"/>
    </source>
</evidence>